<dbReference type="EMBL" id="VHQG01000002">
    <property type="protein sequence ID" value="TPW76336.1"/>
    <property type="molecule type" value="Genomic_DNA"/>
</dbReference>
<dbReference type="InterPro" id="IPR000623">
    <property type="entry name" value="Shikimate_kinase/TSH1"/>
</dbReference>
<dbReference type="RefSeq" id="WP_141163692.1">
    <property type="nucleotide sequence ID" value="NZ_VHQG01000002.1"/>
</dbReference>
<feature type="binding site" evidence="11">
    <location>
        <begin position="18"/>
        <end position="23"/>
    </location>
    <ligand>
        <name>ATP</name>
        <dbReference type="ChEBI" id="CHEBI:30616"/>
    </ligand>
</feature>
<dbReference type="GO" id="GO:0005524">
    <property type="term" value="F:ATP binding"/>
    <property type="evidence" value="ECO:0007669"/>
    <property type="project" value="UniProtKB-UniRule"/>
</dbReference>
<dbReference type="GO" id="GO:0000287">
    <property type="term" value="F:magnesium ion binding"/>
    <property type="evidence" value="ECO:0007669"/>
    <property type="project" value="UniProtKB-UniRule"/>
</dbReference>
<dbReference type="PROSITE" id="PS01128">
    <property type="entry name" value="SHIKIMATE_KINASE"/>
    <property type="match status" value="1"/>
</dbReference>
<comment type="function">
    <text evidence="11">Catalyzes the specific phosphorylation of the 3-hydroxyl group of shikimic acid using ATP as a cosubstrate.</text>
</comment>
<keyword evidence="8 11" id="KW-0067">ATP-binding</keyword>
<evidence type="ECO:0000256" key="2">
    <source>
        <dbReference type="ARBA" id="ARBA00006997"/>
    </source>
</evidence>
<dbReference type="InterPro" id="IPR023000">
    <property type="entry name" value="Shikimate_kinase_CS"/>
</dbReference>
<dbReference type="InterPro" id="IPR027417">
    <property type="entry name" value="P-loop_NTPase"/>
</dbReference>
<feature type="binding site" evidence="11">
    <location>
        <position position="63"/>
    </location>
    <ligand>
        <name>substrate</name>
    </ligand>
</feature>
<protein>
    <recommendedName>
        <fullName evidence="3 11">Shikimate kinase</fullName>
        <shortName evidence="11">SK</shortName>
        <ecNumber evidence="3 11">2.7.1.71</ecNumber>
    </recommendedName>
</protein>
<keyword evidence="13" id="KW-1185">Reference proteome</keyword>
<evidence type="ECO:0000256" key="7">
    <source>
        <dbReference type="ARBA" id="ARBA00022777"/>
    </source>
</evidence>
<comment type="similarity">
    <text evidence="2 11">Belongs to the shikimate kinase family.</text>
</comment>
<feature type="binding site" evidence="11">
    <location>
        <position position="40"/>
    </location>
    <ligand>
        <name>substrate</name>
    </ligand>
</feature>
<dbReference type="EC" id="2.7.1.71" evidence="3 11"/>
<keyword evidence="7 11" id="KW-0418">Kinase</keyword>
<comment type="catalytic activity">
    <reaction evidence="10 11">
        <text>shikimate + ATP = 3-phosphoshikimate + ADP + H(+)</text>
        <dbReference type="Rhea" id="RHEA:13121"/>
        <dbReference type="ChEBI" id="CHEBI:15378"/>
        <dbReference type="ChEBI" id="CHEBI:30616"/>
        <dbReference type="ChEBI" id="CHEBI:36208"/>
        <dbReference type="ChEBI" id="CHEBI:145989"/>
        <dbReference type="ChEBI" id="CHEBI:456216"/>
        <dbReference type="EC" id="2.7.1.71"/>
    </reaction>
</comment>
<dbReference type="PANTHER" id="PTHR21087">
    <property type="entry name" value="SHIKIMATE KINASE"/>
    <property type="match status" value="1"/>
</dbReference>
<name>A0A506Y1B8_9MICO</name>
<dbReference type="UniPathway" id="UPA00053">
    <property type="reaction ID" value="UER00088"/>
</dbReference>
<comment type="cofactor">
    <cofactor evidence="11">
        <name>Mg(2+)</name>
        <dbReference type="ChEBI" id="CHEBI:18420"/>
    </cofactor>
    <text evidence="11">Binds 1 Mg(2+) ion per subunit.</text>
</comment>
<comment type="subunit">
    <text evidence="11">Monomer.</text>
</comment>
<feature type="binding site" evidence="11">
    <location>
        <position position="22"/>
    </location>
    <ligand>
        <name>Mg(2+)</name>
        <dbReference type="ChEBI" id="CHEBI:18420"/>
    </ligand>
</feature>
<keyword evidence="11" id="KW-0460">Magnesium</keyword>
<feature type="binding site" evidence="11">
    <location>
        <position position="84"/>
    </location>
    <ligand>
        <name>substrate</name>
    </ligand>
</feature>
<evidence type="ECO:0000256" key="4">
    <source>
        <dbReference type="ARBA" id="ARBA00022605"/>
    </source>
</evidence>
<feature type="binding site" evidence="11">
    <location>
        <position position="137"/>
    </location>
    <ligand>
        <name>substrate</name>
    </ligand>
</feature>
<keyword evidence="5 11" id="KW-0808">Transferase</keyword>
<dbReference type="GO" id="GO:0009423">
    <property type="term" value="P:chorismate biosynthetic process"/>
    <property type="evidence" value="ECO:0007669"/>
    <property type="project" value="UniProtKB-UniRule"/>
</dbReference>
<evidence type="ECO:0000256" key="9">
    <source>
        <dbReference type="ARBA" id="ARBA00023141"/>
    </source>
</evidence>
<dbReference type="GO" id="GO:0005829">
    <property type="term" value="C:cytosol"/>
    <property type="evidence" value="ECO:0007669"/>
    <property type="project" value="TreeGrafter"/>
</dbReference>
<dbReference type="Proteomes" id="UP000316252">
    <property type="component" value="Unassembled WGS sequence"/>
</dbReference>
<dbReference type="CDD" id="cd00464">
    <property type="entry name" value="SK"/>
    <property type="match status" value="1"/>
</dbReference>
<keyword evidence="11" id="KW-0479">Metal-binding</keyword>
<dbReference type="OrthoDB" id="9800332at2"/>
<evidence type="ECO:0000256" key="6">
    <source>
        <dbReference type="ARBA" id="ARBA00022741"/>
    </source>
</evidence>
<evidence type="ECO:0000313" key="13">
    <source>
        <dbReference type="Proteomes" id="UP000316252"/>
    </source>
</evidence>
<reference evidence="12 13" key="1">
    <citation type="submission" date="2019-06" db="EMBL/GenBank/DDBJ databases">
        <authorList>
            <person name="Li F."/>
        </authorList>
    </citation>
    <scope>NUCLEOTIDE SEQUENCE [LARGE SCALE GENOMIC DNA]</scope>
    <source>
        <strain evidence="12 13">10F1D-1</strain>
    </source>
</reference>
<comment type="pathway">
    <text evidence="1 11">Metabolic intermediate biosynthesis; chorismate biosynthesis; chorismate from D-erythrose 4-phosphate and phosphoenolpyruvate: step 5/7.</text>
</comment>
<dbReference type="PANTHER" id="PTHR21087:SF16">
    <property type="entry name" value="SHIKIMATE KINASE 1, CHLOROPLASTIC"/>
    <property type="match status" value="1"/>
</dbReference>
<accession>A0A506Y1B8</accession>
<evidence type="ECO:0000256" key="10">
    <source>
        <dbReference type="ARBA" id="ARBA00048567"/>
    </source>
</evidence>
<feature type="binding site" evidence="11">
    <location>
        <position position="154"/>
    </location>
    <ligand>
        <name>ATP</name>
        <dbReference type="ChEBI" id="CHEBI:30616"/>
    </ligand>
</feature>
<gene>
    <name evidence="11" type="primary">aroK</name>
    <name evidence="12" type="ORF">FJ657_11170</name>
</gene>
<keyword evidence="9 11" id="KW-0057">Aromatic amino acid biosynthesis</keyword>
<dbReference type="HAMAP" id="MF_00109">
    <property type="entry name" value="Shikimate_kinase"/>
    <property type="match status" value="1"/>
</dbReference>
<evidence type="ECO:0000256" key="1">
    <source>
        <dbReference type="ARBA" id="ARBA00004842"/>
    </source>
</evidence>
<evidence type="ECO:0000256" key="8">
    <source>
        <dbReference type="ARBA" id="ARBA00022840"/>
    </source>
</evidence>
<dbReference type="Pfam" id="PF01202">
    <property type="entry name" value="SKI"/>
    <property type="match status" value="1"/>
</dbReference>
<dbReference type="AlphaFoldDB" id="A0A506Y1B8"/>
<comment type="subcellular location">
    <subcellularLocation>
        <location evidence="11">Cytoplasm</location>
    </subcellularLocation>
</comment>
<comment type="caution">
    <text evidence="12">The sequence shown here is derived from an EMBL/GenBank/DDBJ whole genome shotgun (WGS) entry which is preliminary data.</text>
</comment>
<evidence type="ECO:0000256" key="5">
    <source>
        <dbReference type="ARBA" id="ARBA00022679"/>
    </source>
</evidence>
<evidence type="ECO:0000256" key="3">
    <source>
        <dbReference type="ARBA" id="ARBA00012154"/>
    </source>
</evidence>
<dbReference type="GO" id="GO:0009073">
    <property type="term" value="P:aromatic amino acid family biosynthetic process"/>
    <property type="evidence" value="ECO:0007669"/>
    <property type="project" value="UniProtKB-KW"/>
</dbReference>
<proteinExistence type="inferred from homology"/>
<keyword evidence="4 11" id="KW-0028">Amino-acid biosynthesis</keyword>
<organism evidence="12 13">
    <name type="scientific">Schumannella soli</name>
    <dbReference type="NCBI Taxonomy" id="2590779"/>
    <lineage>
        <taxon>Bacteria</taxon>
        <taxon>Bacillati</taxon>
        <taxon>Actinomycetota</taxon>
        <taxon>Actinomycetes</taxon>
        <taxon>Micrococcales</taxon>
        <taxon>Microbacteriaceae</taxon>
        <taxon>Schumannella</taxon>
    </lineage>
</organism>
<evidence type="ECO:0000256" key="11">
    <source>
        <dbReference type="HAMAP-Rule" id="MF_00109"/>
    </source>
</evidence>
<evidence type="ECO:0000313" key="12">
    <source>
        <dbReference type="EMBL" id="TPW76336.1"/>
    </source>
</evidence>
<keyword evidence="6 11" id="KW-0547">Nucleotide-binding</keyword>
<dbReference type="InterPro" id="IPR031322">
    <property type="entry name" value="Shikimate/glucono_kinase"/>
</dbReference>
<feature type="binding site" evidence="11">
    <location>
        <position position="120"/>
    </location>
    <ligand>
        <name>ATP</name>
        <dbReference type="ChEBI" id="CHEBI:30616"/>
    </ligand>
</feature>
<dbReference type="Gene3D" id="3.40.50.300">
    <property type="entry name" value="P-loop containing nucleotide triphosphate hydrolases"/>
    <property type="match status" value="1"/>
</dbReference>
<sequence length="181" mass="19363">MTAEPAPRADLVLIGPMGSGKTRLGKRVAKLIGRPFADTDKIVVAEHGPIADIFDAHGEPHFRALERDAVAGAITAGGVVSLGGGAVLDEQTRALLGTERVVLLWTTPEAVEARIANGKRPLVRGGVDDWIRIAESRRPIYEALARHLIDTSSRPIDHLAAELADWWRTETGAAQTGRTPS</sequence>
<dbReference type="PRINTS" id="PR01100">
    <property type="entry name" value="SHIKIMTKNASE"/>
</dbReference>
<dbReference type="SUPFAM" id="SSF52540">
    <property type="entry name" value="P-loop containing nucleoside triphosphate hydrolases"/>
    <property type="match status" value="1"/>
</dbReference>
<dbReference type="GO" id="GO:0008652">
    <property type="term" value="P:amino acid biosynthetic process"/>
    <property type="evidence" value="ECO:0007669"/>
    <property type="project" value="UniProtKB-KW"/>
</dbReference>
<keyword evidence="11" id="KW-0963">Cytoplasm</keyword>
<dbReference type="GO" id="GO:0004765">
    <property type="term" value="F:shikimate kinase activity"/>
    <property type="evidence" value="ECO:0007669"/>
    <property type="project" value="UniProtKB-UniRule"/>
</dbReference>